<keyword evidence="13" id="KW-1185">Reference proteome</keyword>
<keyword evidence="5" id="KW-1134">Transmembrane beta strand</keyword>
<evidence type="ECO:0000256" key="5">
    <source>
        <dbReference type="ARBA" id="ARBA00022452"/>
    </source>
</evidence>
<dbReference type="CDD" id="cd07306">
    <property type="entry name" value="Porin3_VDAC"/>
    <property type="match status" value="1"/>
</dbReference>
<protein>
    <submittedName>
        <fullName evidence="12">Uncharacterized protein</fullName>
    </submittedName>
</protein>
<keyword evidence="10" id="KW-0496">Mitochondrion</keyword>
<keyword evidence="8" id="KW-0406">Ion transport</keyword>
<dbReference type="EMBL" id="BMAR01000021">
    <property type="protein sequence ID" value="GFR48045.1"/>
    <property type="molecule type" value="Genomic_DNA"/>
</dbReference>
<comment type="subcellular location">
    <subcellularLocation>
        <location evidence="1">Mitochondrion outer membrane</location>
    </subcellularLocation>
</comment>
<evidence type="ECO:0000256" key="9">
    <source>
        <dbReference type="ARBA" id="ARBA00023114"/>
    </source>
</evidence>
<dbReference type="GO" id="GO:0005741">
    <property type="term" value="C:mitochondrial outer membrane"/>
    <property type="evidence" value="ECO:0007669"/>
    <property type="project" value="UniProtKB-SubCell"/>
</dbReference>
<dbReference type="FunFam" id="2.40.160.10:FF:000012">
    <property type="entry name" value="Voltage-dependent anion-selective channel"/>
    <property type="match status" value="1"/>
</dbReference>
<keyword evidence="11" id="KW-0472">Membrane</keyword>
<comment type="caution">
    <text evidence="12">The sequence shown here is derived from an EMBL/GenBank/DDBJ whole genome shotgun (WGS) entry which is preliminary data.</text>
</comment>
<organism evidence="12 13">
    <name type="scientific">Astrephomene gubernaculifera</name>
    <dbReference type="NCBI Taxonomy" id="47775"/>
    <lineage>
        <taxon>Eukaryota</taxon>
        <taxon>Viridiplantae</taxon>
        <taxon>Chlorophyta</taxon>
        <taxon>core chlorophytes</taxon>
        <taxon>Chlorophyceae</taxon>
        <taxon>CS clade</taxon>
        <taxon>Chlamydomonadales</taxon>
        <taxon>Astrephomenaceae</taxon>
        <taxon>Astrephomene</taxon>
    </lineage>
</organism>
<dbReference type="InterPro" id="IPR023614">
    <property type="entry name" value="Porin_dom_sf"/>
</dbReference>
<accession>A0AAD3DTY2</accession>
<dbReference type="InterPro" id="IPR001925">
    <property type="entry name" value="Porin_Euk"/>
</dbReference>
<dbReference type="Gene3D" id="2.40.160.10">
    <property type="entry name" value="Porin"/>
    <property type="match status" value="1"/>
</dbReference>
<keyword evidence="4" id="KW-0813">Transport</keyword>
<evidence type="ECO:0000256" key="1">
    <source>
        <dbReference type="ARBA" id="ARBA00004294"/>
    </source>
</evidence>
<keyword evidence="9" id="KW-0626">Porin</keyword>
<reference evidence="12 13" key="1">
    <citation type="journal article" date="2021" name="Sci. Rep.">
        <title>Genome sequencing of the multicellular alga Astrephomene provides insights into convergent evolution of germ-soma differentiation.</title>
        <authorList>
            <person name="Yamashita S."/>
            <person name="Yamamoto K."/>
            <person name="Matsuzaki R."/>
            <person name="Suzuki S."/>
            <person name="Yamaguchi H."/>
            <person name="Hirooka S."/>
            <person name="Minakuchi Y."/>
            <person name="Miyagishima S."/>
            <person name="Kawachi M."/>
            <person name="Toyoda A."/>
            <person name="Nozaki H."/>
        </authorList>
    </citation>
    <scope>NUCLEOTIDE SEQUENCE [LARGE SCALE GENOMIC DNA]</scope>
    <source>
        <strain evidence="12 13">NIES-4017</strain>
    </source>
</reference>
<comment type="similarity">
    <text evidence="3">Belongs to the eukaryotic mitochondrial porin (TC 1.B.8.1) family.</text>
</comment>
<dbReference type="GO" id="GO:0046930">
    <property type="term" value="C:pore complex"/>
    <property type="evidence" value="ECO:0007669"/>
    <property type="project" value="UniProtKB-KW"/>
</dbReference>
<evidence type="ECO:0000313" key="13">
    <source>
        <dbReference type="Proteomes" id="UP001054857"/>
    </source>
</evidence>
<evidence type="ECO:0000256" key="11">
    <source>
        <dbReference type="ARBA" id="ARBA00023136"/>
    </source>
</evidence>
<dbReference type="GO" id="GO:0008308">
    <property type="term" value="F:voltage-gated monoatomic anion channel activity"/>
    <property type="evidence" value="ECO:0007669"/>
    <property type="project" value="InterPro"/>
</dbReference>
<evidence type="ECO:0000256" key="4">
    <source>
        <dbReference type="ARBA" id="ARBA00022448"/>
    </source>
</evidence>
<dbReference type="PANTHER" id="PTHR11743:SF70">
    <property type="entry name" value="GH26960P-RELATED"/>
    <property type="match status" value="1"/>
</dbReference>
<gene>
    <name evidence="12" type="ORF">Agub_g9878</name>
</gene>
<dbReference type="GO" id="GO:0015288">
    <property type="term" value="F:porin activity"/>
    <property type="evidence" value="ECO:0007669"/>
    <property type="project" value="UniProtKB-KW"/>
</dbReference>
<keyword evidence="6" id="KW-0812">Transmembrane</keyword>
<evidence type="ECO:0000256" key="7">
    <source>
        <dbReference type="ARBA" id="ARBA00022787"/>
    </source>
</evidence>
<dbReference type="AlphaFoldDB" id="A0AAD3DTY2"/>
<evidence type="ECO:0000256" key="8">
    <source>
        <dbReference type="ARBA" id="ARBA00023065"/>
    </source>
</evidence>
<dbReference type="InterPro" id="IPR027246">
    <property type="entry name" value="Porin_Euk/Tom40"/>
</dbReference>
<evidence type="ECO:0000256" key="10">
    <source>
        <dbReference type="ARBA" id="ARBA00023128"/>
    </source>
</evidence>
<proteinExistence type="inferred from homology"/>
<evidence type="ECO:0000256" key="2">
    <source>
        <dbReference type="ARBA" id="ARBA00007780"/>
    </source>
</evidence>
<dbReference type="Proteomes" id="UP001054857">
    <property type="component" value="Unassembled WGS sequence"/>
</dbReference>
<dbReference type="PANTHER" id="PTHR11743">
    <property type="entry name" value="VOLTAGE-DEPENDENT ANION-SELECTIVE CHANNEL"/>
    <property type="match status" value="1"/>
</dbReference>
<comment type="similarity">
    <text evidence="2">Belongs to the eukaryotic mitochondrial porin family.</text>
</comment>
<evidence type="ECO:0000256" key="6">
    <source>
        <dbReference type="ARBA" id="ARBA00022692"/>
    </source>
</evidence>
<name>A0AAD3DTY2_9CHLO</name>
<keyword evidence="7" id="KW-1000">Mitochondrion outer membrane</keyword>
<evidence type="ECO:0000256" key="3">
    <source>
        <dbReference type="ARBA" id="ARBA00009624"/>
    </source>
</evidence>
<sequence length="281" mass="28270">MPAVSFADIGKRAKGLLGGDAATGTFTLNPKLTIASTTLAGVSLTTTATQKGDKLDATVKAAYTCCKKYSGDVTADPSGKLAVNVSVAEVAPGLKLSAAMVLPDPAASAKLTAEYAHEKVSLKSTVSLSAAPVVDVAAATAVSGLLVGAEAGYDAKKADLTKYNFVLGYHASDFQATATVADQLSTLKLAYVQTLSPAATAGAELSRKLKGSEAGATTFALAYARNLAGGAVAKLKLESSGALSALYQTKLAGGEKVTGSLQLQATDLSKGPKYGFALDLA</sequence>
<dbReference type="Pfam" id="PF01459">
    <property type="entry name" value="Porin_3"/>
    <property type="match status" value="1"/>
</dbReference>
<evidence type="ECO:0000313" key="12">
    <source>
        <dbReference type="EMBL" id="GFR48045.1"/>
    </source>
</evidence>